<dbReference type="InterPro" id="IPR006262">
    <property type="entry name" value="Cyt_deam_tetra"/>
</dbReference>
<keyword evidence="7 12" id="KW-0862">Zinc</keyword>
<evidence type="ECO:0000256" key="5">
    <source>
        <dbReference type="ARBA" id="ARBA00022723"/>
    </source>
</evidence>
<evidence type="ECO:0000256" key="3">
    <source>
        <dbReference type="ARBA" id="ARBA00006576"/>
    </source>
</evidence>
<organism evidence="15 16">
    <name type="scientific">Anaeramoeba flamelloides</name>
    <dbReference type="NCBI Taxonomy" id="1746091"/>
    <lineage>
        <taxon>Eukaryota</taxon>
        <taxon>Metamonada</taxon>
        <taxon>Anaeramoebidae</taxon>
        <taxon>Anaeramoeba</taxon>
    </lineage>
</organism>
<feature type="binding site" evidence="11">
    <location>
        <begin position="389"/>
        <end position="395"/>
    </location>
    <ligand>
        <name>substrate</name>
    </ligand>
</feature>
<feature type="binding site" evidence="12">
    <location>
        <position position="434"/>
    </location>
    <ligand>
        <name>Zn(2+)</name>
        <dbReference type="ChEBI" id="CHEBI:29105"/>
        <note>catalytic</note>
    </ligand>
</feature>
<keyword evidence="5 12" id="KW-0479">Metal-binding</keyword>
<dbReference type="InterPro" id="IPR002125">
    <property type="entry name" value="CMP_dCMP_dom"/>
</dbReference>
<evidence type="ECO:0000256" key="11">
    <source>
        <dbReference type="PIRSR" id="PIRSR606262-2"/>
    </source>
</evidence>
<feature type="domain" description="Protein kinase" evidence="13">
    <location>
        <begin position="1"/>
        <end position="298"/>
    </location>
</feature>
<evidence type="ECO:0000256" key="12">
    <source>
        <dbReference type="PIRSR" id="PIRSR606262-3"/>
    </source>
</evidence>
<dbReference type="SUPFAM" id="SSF56112">
    <property type="entry name" value="Protein kinase-like (PK-like)"/>
    <property type="match status" value="1"/>
</dbReference>
<dbReference type="EC" id="3.5.4.5" evidence="4"/>
<dbReference type="InterPro" id="IPR011009">
    <property type="entry name" value="Kinase-like_dom_sf"/>
</dbReference>
<comment type="catalytic activity">
    <reaction evidence="9">
        <text>cytidine + H2O + H(+) = uridine + NH4(+)</text>
        <dbReference type="Rhea" id="RHEA:16069"/>
        <dbReference type="ChEBI" id="CHEBI:15377"/>
        <dbReference type="ChEBI" id="CHEBI:15378"/>
        <dbReference type="ChEBI" id="CHEBI:16704"/>
        <dbReference type="ChEBI" id="CHEBI:17562"/>
        <dbReference type="ChEBI" id="CHEBI:28938"/>
        <dbReference type="EC" id="3.5.4.5"/>
    </reaction>
</comment>
<proteinExistence type="inferred from homology"/>
<feature type="binding site" evidence="12">
    <location>
        <position position="437"/>
    </location>
    <ligand>
        <name>Zn(2+)</name>
        <dbReference type="ChEBI" id="CHEBI:29105"/>
        <note>catalytic</note>
    </ligand>
</feature>
<dbReference type="EMBL" id="JANTQA010000015">
    <property type="protein sequence ID" value="KAJ3448819.1"/>
    <property type="molecule type" value="Genomic_DNA"/>
</dbReference>
<dbReference type="GO" id="GO:0004672">
    <property type="term" value="F:protein kinase activity"/>
    <property type="evidence" value="ECO:0007669"/>
    <property type="project" value="InterPro"/>
</dbReference>
<comment type="function">
    <text evidence="2">This enzyme scavenges exogenous and endogenous cytidine and 2'-deoxycytidine for UMP synthesis.</text>
</comment>
<dbReference type="Proteomes" id="UP001146793">
    <property type="component" value="Unassembled WGS sequence"/>
</dbReference>
<gene>
    <name evidence="15" type="ORF">M0812_01304</name>
</gene>
<name>A0AAV8A5J5_9EUKA</name>
<dbReference type="SUPFAM" id="SSF53927">
    <property type="entry name" value="Cytidine deaminase-like"/>
    <property type="match status" value="1"/>
</dbReference>
<dbReference type="InterPro" id="IPR050202">
    <property type="entry name" value="Cyt/Deoxycyt_deaminase"/>
</dbReference>
<dbReference type="GO" id="GO:0072527">
    <property type="term" value="P:pyrimidine-containing compound metabolic process"/>
    <property type="evidence" value="ECO:0007669"/>
    <property type="project" value="UniProtKB-ARBA"/>
</dbReference>
<evidence type="ECO:0000259" key="14">
    <source>
        <dbReference type="PROSITE" id="PS51747"/>
    </source>
</evidence>
<dbReference type="Gene3D" id="3.40.140.10">
    <property type="entry name" value="Cytidine Deaminase, domain 2"/>
    <property type="match status" value="1"/>
</dbReference>
<evidence type="ECO:0000256" key="10">
    <source>
        <dbReference type="PIRSR" id="PIRSR606262-1"/>
    </source>
</evidence>
<dbReference type="Gene3D" id="1.10.510.10">
    <property type="entry name" value="Transferase(Phosphotransferase) domain 1"/>
    <property type="match status" value="1"/>
</dbReference>
<dbReference type="PANTHER" id="PTHR11644">
    <property type="entry name" value="CYTIDINE DEAMINASE"/>
    <property type="match status" value="1"/>
</dbReference>
<evidence type="ECO:0000256" key="4">
    <source>
        <dbReference type="ARBA" id="ARBA00012783"/>
    </source>
</evidence>
<feature type="binding site" evidence="12">
    <location>
        <position position="400"/>
    </location>
    <ligand>
        <name>Zn(2+)</name>
        <dbReference type="ChEBI" id="CHEBI:29105"/>
        <note>catalytic</note>
    </ligand>
</feature>
<evidence type="ECO:0000256" key="1">
    <source>
        <dbReference type="ARBA" id="ARBA00001947"/>
    </source>
</evidence>
<dbReference type="NCBIfam" id="NF004064">
    <property type="entry name" value="PRK05578.1"/>
    <property type="match status" value="1"/>
</dbReference>
<evidence type="ECO:0000256" key="2">
    <source>
        <dbReference type="ARBA" id="ARBA00003949"/>
    </source>
</evidence>
<dbReference type="FunFam" id="3.40.140.10:FF:000008">
    <property type="entry name" value="Cytidine deaminase"/>
    <property type="match status" value="1"/>
</dbReference>
<comment type="cofactor">
    <cofactor evidence="1 12">
        <name>Zn(2+)</name>
        <dbReference type="ChEBI" id="CHEBI:29105"/>
    </cofactor>
</comment>
<keyword evidence="6" id="KW-0378">Hydrolase</keyword>
<dbReference type="NCBIfam" id="TIGR01354">
    <property type="entry name" value="cyt_deam_tetra"/>
    <property type="match status" value="1"/>
</dbReference>
<dbReference type="Pfam" id="PF00383">
    <property type="entry name" value="dCMP_cyt_deam_1"/>
    <property type="match status" value="1"/>
</dbReference>
<dbReference type="GO" id="GO:0055086">
    <property type="term" value="P:nucleobase-containing small molecule metabolic process"/>
    <property type="evidence" value="ECO:0007669"/>
    <property type="project" value="UniProtKB-ARBA"/>
</dbReference>
<dbReference type="PROSITE" id="PS51747">
    <property type="entry name" value="CYT_DCMP_DEAMINASES_2"/>
    <property type="match status" value="1"/>
</dbReference>
<feature type="domain" description="CMP/dCMP-type deaminase" evidence="14">
    <location>
        <begin position="348"/>
        <end position="475"/>
    </location>
</feature>
<comment type="similarity">
    <text evidence="3">Belongs to the cytidine and deoxycytidylate deaminase family.</text>
</comment>
<evidence type="ECO:0000256" key="8">
    <source>
        <dbReference type="ARBA" id="ARBA00032005"/>
    </source>
</evidence>
<dbReference type="GO" id="GO:0008270">
    <property type="term" value="F:zinc ion binding"/>
    <property type="evidence" value="ECO:0007669"/>
    <property type="project" value="InterPro"/>
</dbReference>
<dbReference type="GO" id="GO:0004126">
    <property type="term" value="F:cytidine deaminase activity"/>
    <property type="evidence" value="ECO:0007669"/>
    <property type="project" value="UniProtKB-EC"/>
</dbReference>
<comment type="caution">
    <text evidence="15">The sequence shown here is derived from an EMBL/GenBank/DDBJ whole genome shotgun (WGS) entry which is preliminary data.</text>
</comment>
<dbReference type="GO" id="GO:0005524">
    <property type="term" value="F:ATP binding"/>
    <property type="evidence" value="ECO:0007669"/>
    <property type="project" value="InterPro"/>
</dbReference>
<dbReference type="PROSITE" id="PS50011">
    <property type="entry name" value="PROTEIN_KINASE_DOM"/>
    <property type="match status" value="1"/>
</dbReference>
<sequence length="483" mass="54316">MTNSGVCSLLSSKLPEYSLSNLKTTYNIFQHQTLLKTSNHKEPINVETVAFKDPFSNDPLVQKIKNYEKVCSTTFGSPHPNIQKCLGLILDKGKKQVESETENHPCPEQIIFLNEHCPYSLNQLIQDPIAKEKRGNPIDVCETIDTILSGLQHLHGLGICHGNLNTNTIKFTALDGSLKICSLENSQFINSLASVKDSLILDRYLAPEYIPRPNKILLPPNTSSDCYSVGVLLYEMSEFKPYLENVPDLTAAIMVADKSYRPTIKKENPFRSLITSCWEQNPKNRPTLSQISSEVKTISQVVSSNLSKYTRKTQFPDKEPFQFEKEVIYSYEEYSNPRNQCVKGLNSKELLKLLDVCSDSMTHSYSPYSTFKVGASLLGTDDKYYGGANVENVSYGLTVCAERSAFFGAVSRGCREFKALAITSSNVKDFTYPCGACRQVIVEWGDFPVILYRLQDKAIKVTNGYNILPEAFTPKDLERDKIY</sequence>
<protein>
    <recommendedName>
        <fullName evidence="4">cytidine deaminase</fullName>
        <ecNumber evidence="4">3.5.4.5</ecNumber>
    </recommendedName>
    <alternativeName>
        <fullName evidence="8">Cytidine aminohydrolase</fullName>
    </alternativeName>
</protein>
<dbReference type="Pfam" id="PF00069">
    <property type="entry name" value="Pkinase"/>
    <property type="match status" value="1"/>
</dbReference>
<feature type="active site" description="Proton donor" evidence="10">
    <location>
        <position position="402"/>
    </location>
</feature>
<evidence type="ECO:0000259" key="13">
    <source>
        <dbReference type="PROSITE" id="PS50011"/>
    </source>
</evidence>
<evidence type="ECO:0000256" key="7">
    <source>
        <dbReference type="ARBA" id="ARBA00022833"/>
    </source>
</evidence>
<dbReference type="AlphaFoldDB" id="A0AAV8A5J5"/>
<evidence type="ECO:0000313" key="16">
    <source>
        <dbReference type="Proteomes" id="UP001146793"/>
    </source>
</evidence>
<accession>A0AAV8A5J5</accession>
<dbReference type="PANTHER" id="PTHR11644:SF2">
    <property type="entry name" value="CYTIDINE DEAMINASE"/>
    <property type="match status" value="1"/>
</dbReference>
<dbReference type="InterPro" id="IPR000719">
    <property type="entry name" value="Prot_kinase_dom"/>
</dbReference>
<evidence type="ECO:0000256" key="9">
    <source>
        <dbReference type="ARBA" id="ARBA00049558"/>
    </source>
</evidence>
<reference evidence="15" key="1">
    <citation type="submission" date="2022-08" db="EMBL/GenBank/DDBJ databases">
        <title>Novel sulphate-reducing endosymbionts in the free-living metamonad Anaeramoeba.</title>
        <authorList>
            <person name="Jerlstrom-Hultqvist J."/>
            <person name="Cepicka I."/>
            <person name="Gallot-Lavallee L."/>
            <person name="Salas-Leiva D."/>
            <person name="Curtis B.A."/>
            <person name="Zahonova K."/>
            <person name="Pipaliya S."/>
            <person name="Dacks J."/>
            <person name="Roger A.J."/>
        </authorList>
    </citation>
    <scope>NUCLEOTIDE SEQUENCE</scope>
    <source>
        <strain evidence="15">Busselton2</strain>
    </source>
</reference>
<dbReference type="InterPro" id="IPR016193">
    <property type="entry name" value="Cytidine_deaminase-like"/>
</dbReference>
<evidence type="ECO:0000256" key="6">
    <source>
        <dbReference type="ARBA" id="ARBA00022801"/>
    </source>
</evidence>
<evidence type="ECO:0000313" key="15">
    <source>
        <dbReference type="EMBL" id="KAJ3448819.1"/>
    </source>
</evidence>
<dbReference type="CDD" id="cd01283">
    <property type="entry name" value="cytidine_deaminase"/>
    <property type="match status" value="1"/>
</dbReference>
<dbReference type="GO" id="GO:0005829">
    <property type="term" value="C:cytosol"/>
    <property type="evidence" value="ECO:0007669"/>
    <property type="project" value="TreeGrafter"/>
</dbReference>